<dbReference type="EMBL" id="CAJVCH010147320">
    <property type="protein sequence ID" value="CAG7727336.1"/>
    <property type="molecule type" value="Genomic_DNA"/>
</dbReference>
<reference evidence="1" key="1">
    <citation type="submission" date="2021-06" db="EMBL/GenBank/DDBJ databases">
        <authorList>
            <person name="Hodson N. C."/>
            <person name="Mongue J. A."/>
            <person name="Jaron S. K."/>
        </authorList>
    </citation>
    <scope>NUCLEOTIDE SEQUENCE</scope>
</reference>
<name>A0A8J2K3S9_9HEXA</name>
<comment type="caution">
    <text evidence="1">The sequence shown here is derived from an EMBL/GenBank/DDBJ whole genome shotgun (WGS) entry which is preliminary data.</text>
</comment>
<accession>A0A8J2K3S9</accession>
<gene>
    <name evidence="1" type="ORF">AFUS01_LOCUS16185</name>
</gene>
<sequence>MVSRKPKPSTTSLCFTIYTDHIYTLHNSFYFDFYVCIRYSRKDKKGIVRGHSSFKNIRDWTKRRDIFVDYTYNS</sequence>
<proteinExistence type="predicted"/>
<keyword evidence="2" id="KW-1185">Reference proteome</keyword>
<organism evidence="1 2">
    <name type="scientific">Allacma fusca</name>
    <dbReference type="NCBI Taxonomy" id="39272"/>
    <lineage>
        <taxon>Eukaryota</taxon>
        <taxon>Metazoa</taxon>
        <taxon>Ecdysozoa</taxon>
        <taxon>Arthropoda</taxon>
        <taxon>Hexapoda</taxon>
        <taxon>Collembola</taxon>
        <taxon>Symphypleona</taxon>
        <taxon>Sminthuridae</taxon>
        <taxon>Allacma</taxon>
    </lineage>
</organism>
<evidence type="ECO:0000313" key="1">
    <source>
        <dbReference type="EMBL" id="CAG7727336.1"/>
    </source>
</evidence>
<evidence type="ECO:0000313" key="2">
    <source>
        <dbReference type="Proteomes" id="UP000708208"/>
    </source>
</evidence>
<dbReference type="AlphaFoldDB" id="A0A8J2K3S9"/>
<protein>
    <submittedName>
        <fullName evidence="1">Uncharacterized protein</fullName>
    </submittedName>
</protein>
<dbReference type="Proteomes" id="UP000708208">
    <property type="component" value="Unassembled WGS sequence"/>
</dbReference>